<protein>
    <recommendedName>
        <fullName evidence="1">N-acetyltransferase domain-containing protein</fullName>
    </recommendedName>
</protein>
<dbReference type="OrthoDB" id="1821130at2"/>
<feature type="domain" description="N-acetyltransferase" evidence="1">
    <location>
        <begin position="1"/>
        <end position="156"/>
    </location>
</feature>
<evidence type="ECO:0000259" key="1">
    <source>
        <dbReference type="PROSITE" id="PS51186"/>
    </source>
</evidence>
<keyword evidence="3" id="KW-1185">Reference proteome</keyword>
<dbReference type="PROSITE" id="PS51186">
    <property type="entry name" value="GNAT"/>
    <property type="match status" value="1"/>
</dbReference>
<dbReference type="AlphaFoldDB" id="A0A0J1HJ53"/>
<dbReference type="InterPro" id="IPR000182">
    <property type="entry name" value="GNAT_dom"/>
</dbReference>
<dbReference type="Proteomes" id="UP000035909">
    <property type="component" value="Unassembled WGS sequence"/>
</dbReference>
<dbReference type="Pfam" id="PF00583">
    <property type="entry name" value="Acetyltransf_1"/>
    <property type="match status" value="1"/>
</dbReference>
<name>A0A0J1HJ53_9GAMM</name>
<dbReference type="GO" id="GO:0016747">
    <property type="term" value="F:acyltransferase activity, transferring groups other than amino-acyl groups"/>
    <property type="evidence" value="ECO:0007669"/>
    <property type="project" value="InterPro"/>
</dbReference>
<comment type="caution">
    <text evidence="2">The sequence shown here is derived from an EMBL/GenBank/DDBJ whole genome shotgun (WGS) entry which is preliminary data.</text>
</comment>
<reference evidence="2 3" key="1">
    <citation type="submission" date="2015-05" db="EMBL/GenBank/DDBJ databases">
        <title>Photobacterium galathea sp. nov.</title>
        <authorList>
            <person name="Machado H."/>
            <person name="Gram L."/>
        </authorList>
    </citation>
    <scope>NUCLEOTIDE SEQUENCE [LARGE SCALE GENOMIC DNA]</scope>
    <source>
        <strain evidence="2 3">DSM 22954</strain>
    </source>
</reference>
<organism evidence="2 3">
    <name type="scientific">Photobacterium ganghwense</name>
    <dbReference type="NCBI Taxonomy" id="320778"/>
    <lineage>
        <taxon>Bacteria</taxon>
        <taxon>Pseudomonadati</taxon>
        <taxon>Pseudomonadota</taxon>
        <taxon>Gammaproteobacteria</taxon>
        <taxon>Vibrionales</taxon>
        <taxon>Vibrionaceae</taxon>
        <taxon>Photobacterium</taxon>
    </lineage>
</organism>
<dbReference type="PATRIC" id="fig|320778.3.peg.340"/>
<evidence type="ECO:0000313" key="2">
    <source>
        <dbReference type="EMBL" id="KLV11653.1"/>
    </source>
</evidence>
<evidence type="ECO:0000313" key="3">
    <source>
        <dbReference type="Proteomes" id="UP000035909"/>
    </source>
</evidence>
<dbReference type="SUPFAM" id="SSF55729">
    <property type="entry name" value="Acyl-CoA N-acyltransferases (Nat)"/>
    <property type="match status" value="1"/>
</dbReference>
<accession>A0A0J1HJ53</accession>
<proteinExistence type="predicted"/>
<dbReference type="STRING" id="320778.ABT57_01600"/>
<dbReference type="EMBL" id="LDOU01000002">
    <property type="protein sequence ID" value="KLV11653.1"/>
    <property type="molecule type" value="Genomic_DNA"/>
</dbReference>
<dbReference type="Gene3D" id="3.40.630.30">
    <property type="match status" value="1"/>
</dbReference>
<sequence>MKTVDVDAHYPQCLAFRREAYQCSFGHTDGFDDVFEDYEDRIRSRLELPEWRYEHVWLGDEIIGQLEYKAYSFEPGLGYVHLIYLAPEYRGAGIADKLQHYLAKQFLSLGCQGAILSVSKTNVRALRHYQKNGWNFLKSNCQMPPKQTDYYQVRFQSLHQC</sequence>
<gene>
    <name evidence="2" type="ORF">ABT57_01600</name>
</gene>
<dbReference type="CDD" id="cd04301">
    <property type="entry name" value="NAT_SF"/>
    <property type="match status" value="1"/>
</dbReference>
<dbReference type="InterPro" id="IPR016181">
    <property type="entry name" value="Acyl_CoA_acyltransferase"/>
</dbReference>